<dbReference type="FunFam" id="3.30.70.270:FF:000020">
    <property type="entry name" value="Transposon Tf2-6 polyprotein-like Protein"/>
    <property type="match status" value="1"/>
</dbReference>
<keyword evidence="1" id="KW-0511">Multifunctional enzyme</keyword>
<organism evidence="4 5">
    <name type="scientific">Austropuccinia psidii MF-1</name>
    <dbReference type="NCBI Taxonomy" id="1389203"/>
    <lineage>
        <taxon>Eukaryota</taxon>
        <taxon>Fungi</taxon>
        <taxon>Dikarya</taxon>
        <taxon>Basidiomycota</taxon>
        <taxon>Pucciniomycotina</taxon>
        <taxon>Pucciniomycetes</taxon>
        <taxon>Pucciniales</taxon>
        <taxon>Sphaerophragmiaceae</taxon>
        <taxon>Austropuccinia</taxon>
    </lineage>
</organism>
<dbReference type="Pfam" id="PF00078">
    <property type="entry name" value="RVT_1"/>
    <property type="match status" value="1"/>
</dbReference>
<evidence type="ECO:0000313" key="5">
    <source>
        <dbReference type="Proteomes" id="UP000765509"/>
    </source>
</evidence>
<dbReference type="GO" id="GO:0003824">
    <property type="term" value="F:catalytic activity"/>
    <property type="evidence" value="ECO:0007669"/>
    <property type="project" value="UniProtKB-KW"/>
</dbReference>
<dbReference type="Proteomes" id="UP000765509">
    <property type="component" value="Unassembled WGS sequence"/>
</dbReference>
<accession>A0A9Q3H8I6</accession>
<dbReference type="InterPro" id="IPR041577">
    <property type="entry name" value="RT_RNaseH_2"/>
</dbReference>
<dbReference type="PANTHER" id="PTHR37984:SF5">
    <property type="entry name" value="PROTEIN NYNRIN-LIKE"/>
    <property type="match status" value="1"/>
</dbReference>
<dbReference type="CDD" id="cd01647">
    <property type="entry name" value="RT_LTR"/>
    <property type="match status" value="1"/>
</dbReference>
<dbReference type="AlphaFoldDB" id="A0A9Q3H8I6"/>
<dbReference type="Pfam" id="PF17919">
    <property type="entry name" value="RT_RNaseH_2"/>
    <property type="match status" value="1"/>
</dbReference>
<keyword evidence="5" id="KW-1185">Reference proteome</keyword>
<protein>
    <recommendedName>
        <fullName evidence="6">Reverse transcriptase domain-containing protein</fullName>
    </recommendedName>
</protein>
<name>A0A9Q3H8I6_9BASI</name>
<sequence>MDVIRKIGHNEIVEITTPVLITWHDGKSRLCGDFRALNNYIKADSYPIPRIPHGLDKLAKAKYITRMACMKGFHQNGVKPNSMKLLRIICHMGIYEYTRISFGIKNSTAHFQRMMDTIFQEEILECLIVVYIDDIIIYSEIWEDHVQYIDRVLSKCTPINLKISLKKCNFTQQGLLELGHKVSGLSLRIDQNKVAAVLQKPVPKNIKEMQSFLGFASYYRNNIKSFAHTTSSLYKLCSKDVVSEITKEIRDAYERIKHELANSPVLILPDFELPSKLYIDAACSQGLGAALHWRQIVDGEPREGLICYISRKLKDSEARYGATQT</sequence>
<feature type="domain" description="Reverse transcriptase/retrotransposon-derived protein RNase H-like" evidence="3">
    <location>
        <begin position="246"/>
        <end position="324"/>
    </location>
</feature>
<reference evidence="4" key="1">
    <citation type="submission" date="2021-03" db="EMBL/GenBank/DDBJ databases">
        <title>Draft genome sequence of rust myrtle Austropuccinia psidii MF-1, a brazilian biotype.</title>
        <authorList>
            <person name="Quecine M.C."/>
            <person name="Pachon D.M.R."/>
            <person name="Bonatelli M.L."/>
            <person name="Correr F.H."/>
            <person name="Franceschini L.M."/>
            <person name="Leite T.F."/>
            <person name="Margarido G.R.A."/>
            <person name="Almeida C.A."/>
            <person name="Ferrarezi J.A."/>
            <person name="Labate C.A."/>
        </authorList>
    </citation>
    <scope>NUCLEOTIDE SEQUENCE</scope>
    <source>
        <strain evidence="4">MF-1</strain>
    </source>
</reference>
<dbReference type="InterPro" id="IPR000477">
    <property type="entry name" value="RT_dom"/>
</dbReference>
<comment type="caution">
    <text evidence="4">The sequence shown here is derived from an EMBL/GenBank/DDBJ whole genome shotgun (WGS) entry which is preliminary data.</text>
</comment>
<gene>
    <name evidence="4" type="ORF">O181_034966</name>
</gene>
<dbReference type="EMBL" id="AVOT02012997">
    <property type="protein sequence ID" value="MBW0495251.1"/>
    <property type="molecule type" value="Genomic_DNA"/>
</dbReference>
<dbReference type="Gene3D" id="3.10.10.10">
    <property type="entry name" value="HIV Type 1 Reverse Transcriptase, subunit A, domain 1"/>
    <property type="match status" value="1"/>
</dbReference>
<dbReference type="InterPro" id="IPR050951">
    <property type="entry name" value="Retrovirus_Pol_polyprotein"/>
</dbReference>
<proteinExistence type="predicted"/>
<dbReference type="SUPFAM" id="SSF56672">
    <property type="entry name" value="DNA/RNA polymerases"/>
    <property type="match status" value="1"/>
</dbReference>
<evidence type="ECO:0000259" key="2">
    <source>
        <dbReference type="Pfam" id="PF00078"/>
    </source>
</evidence>
<dbReference type="Gene3D" id="3.30.70.270">
    <property type="match status" value="2"/>
</dbReference>
<dbReference type="InterPro" id="IPR043128">
    <property type="entry name" value="Rev_trsase/Diguanyl_cyclase"/>
</dbReference>
<evidence type="ECO:0000313" key="4">
    <source>
        <dbReference type="EMBL" id="MBW0495251.1"/>
    </source>
</evidence>
<evidence type="ECO:0008006" key="6">
    <source>
        <dbReference type="Google" id="ProtNLM"/>
    </source>
</evidence>
<evidence type="ECO:0000259" key="3">
    <source>
        <dbReference type="Pfam" id="PF17919"/>
    </source>
</evidence>
<dbReference type="InterPro" id="IPR043502">
    <property type="entry name" value="DNA/RNA_pol_sf"/>
</dbReference>
<dbReference type="PANTHER" id="PTHR37984">
    <property type="entry name" value="PROTEIN CBG26694"/>
    <property type="match status" value="1"/>
</dbReference>
<feature type="domain" description="Reverse transcriptase" evidence="2">
    <location>
        <begin position="26"/>
        <end position="181"/>
    </location>
</feature>
<evidence type="ECO:0000256" key="1">
    <source>
        <dbReference type="ARBA" id="ARBA00023268"/>
    </source>
</evidence>